<keyword evidence="1" id="KW-0472">Membrane</keyword>
<sequence>MSTAALAYLAGPISDEPGPGLFLRIILVASVVGVGLLAWLILRAGRER</sequence>
<evidence type="ECO:0000313" key="2">
    <source>
        <dbReference type="EMBL" id="XCM79579.1"/>
    </source>
</evidence>
<evidence type="ECO:0008006" key="3">
    <source>
        <dbReference type="Google" id="ProtNLM"/>
    </source>
</evidence>
<evidence type="ECO:0000256" key="1">
    <source>
        <dbReference type="SAM" id="Phobius"/>
    </source>
</evidence>
<organism evidence="2">
    <name type="scientific">Kitasatospora camelliae</name>
    <dbReference type="NCBI Taxonomy" id="3156397"/>
    <lineage>
        <taxon>Bacteria</taxon>
        <taxon>Bacillati</taxon>
        <taxon>Actinomycetota</taxon>
        <taxon>Actinomycetes</taxon>
        <taxon>Kitasatosporales</taxon>
        <taxon>Streptomycetaceae</taxon>
        <taxon>Kitasatospora</taxon>
    </lineage>
</organism>
<dbReference type="RefSeq" id="WP_354640347.1">
    <property type="nucleotide sequence ID" value="NZ_CP159872.1"/>
</dbReference>
<keyword evidence="1" id="KW-0812">Transmembrane</keyword>
<dbReference type="AlphaFoldDB" id="A0AAU8JUM6"/>
<dbReference type="EMBL" id="CP159872">
    <property type="protein sequence ID" value="XCM79579.1"/>
    <property type="molecule type" value="Genomic_DNA"/>
</dbReference>
<gene>
    <name evidence="2" type="ORF">ABWK59_11895</name>
</gene>
<dbReference type="KEGG" id="kcm:ABWK59_11895"/>
<reference evidence="2" key="1">
    <citation type="submission" date="2024-06" db="EMBL/GenBank/DDBJ databases">
        <title>The genome sequences of Kitasatospora sp. strain HUAS MG31.</title>
        <authorList>
            <person name="Mo P."/>
        </authorList>
    </citation>
    <scope>NUCLEOTIDE SEQUENCE</scope>
    <source>
        <strain evidence="2">HUAS MG31</strain>
    </source>
</reference>
<accession>A0AAU8JUM6</accession>
<feature type="transmembrane region" description="Helical" evidence="1">
    <location>
        <begin position="21"/>
        <end position="42"/>
    </location>
</feature>
<name>A0AAU8JUM6_9ACTN</name>
<keyword evidence="1" id="KW-1133">Transmembrane helix</keyword>
<proteinExistence type="predicted"/>
<protein>
    <recommendedName>
        <fullName evidence="3">Secreted protein with PEP-CTERM sorting signal</fullName>
    </recommendedName>
</protein>